<keyword evidence="2" id="KW-1185">Reference proteome</keyword>
<dbReference type="Proteomes" id="UP000729402">
    <property type="component" value="Unassembled WGS sequence"/>
</dbReference>
<organism evidence="1 2">
    <name type="scientific">Zizania palustris</name>
    <name type="common">Northern wild rice</name>
    <dbReference type="NCBI Taxonomy" id="103762"/>
    <lineage>
        <taxon>Eukaryota</taxon>
        <taxon>Viridiplantae</taxon>
        <taxon>Streptophyta</taxon>
        <taxon>Embryophyta</taxon>
        <taxon>Tracheophyta</taxon>
        <taxon>Spermatophyta</taxon>
        <taxon>Magnoliopsida</taxon>
        <taxon>Liliopsida</taxon>
        <taxon>Poales</taxon>
        <taxon>Poaceae</taxon>
        <taxon>BOP clade</taxon>
        <taxon>Oryzoideae</taxon>
        <taxon>Oryzeae</taxon>
        <taxon>Zizaniinae</taxon>
        <taxon>Zizania</taxon>
    </lineage>
</organism>
<dbReference type="AlphaFoldDB" id="A0A8J5WH98"/>
<name>A0A8J5WH98_ZIZPA</name>
<reference evidence="1" key="1">
    <citation type="journal article" date="2021" name="bioRxiv">
        <title>Whole Genome Assembly and Annotation of Northern Wild Rice, Zizania palustris L., Supports a Whole Genome Duplication in the Zizania Genus.</title>
        <authorList>
            <person name="Haas M."/>
            <person name="Kono T."/>
            <person name="Macchietto M."/>
            <person name="Millas R."/>
            <person name="McGilp L."/>
            <person name="Shao M."/>
            <person name="Duquette J."/>
            <person name="Hirsch C.N."/>
            <person name="Kimball J."/>
        </authorList>
    </citation>
    <scope>NUCLEOTIDE SEQUENCE</scope>
    <source>
        <tissue evidence="1">Fresh leaf tissue</tissue>
    </source>
</reference>
<evidence type="ECO:0000313" key="2">
    <source>
        <dbReference type="Proteomes" id="UP000729402"/>
    </source>
</evidence>
<sequence length="96" mass="11594">MVKMTNLKFMELSKIQDGFLADDVLEVHITQWDIYDKQIWRYDTQVKQKCMIIWRDDGIIRNKQVYGIEIIEMVYLADIYHFGWLMSMKLKHTSST</sequence>
<comment type="caution">
    <text evidence="1">The sequence shown here is derived from an EMBL/GenBank/DDBJ whole genome shotgun (WGS) entry which is preliminary data.</text>
</comment>
<protein>
    <submittedName>
        <fullName evidence="1">Uncharacterized protein</fullName>
    </submittedName>
</protein>
<accession>A0A8J5WH98</accession>
<evidence type="ECO:0000313" key="1">
    <source>
        <dbReference type="EMBL" id="KAG8091200.1"/>
    </source>
</evidence>
<gene>
    <name evidence="1" type="ORF">GUJ93_ZPchr0011g28679</name>
</gene>
<reference evidence="1" key="2">
    <citation type="submission" date="2021-02" db="EMBL/GenBank/DDBJ databases">
        <authorList>
            <person name="Kimball J.A."/>
            <person name="Haas M.W."/>
            <person name="Macchietto M."/>
            <person name="Kono T."/>
            <person name="Duquette J."/>
            <person name="Shao M."/>
        </authorList>
    </citation>
    <scope>NUCLEOTIDE SEQUENCE</scope>
    <source>
        <tissue evidence="1">Fresh leaf tissue</tissue>
    </source>
</reference>
<dbReference type="EMBL" id="JAAALK010000081">
    <property type="protein sequence ID" value="KAG8091200.1"/>
    <property type="molecule type" value="Genomic_DNA"/>
</dbReference>
<proteinExistence type="predicted"/>